<dbReference type="InterPro" id="IPR036271">
    <property type="entry name" value="Tet_transcr_reg_TetR-rel_C_sf"/>
</dbReference>
<dbReference type="Gene3D" id="1.10.357.10">
    <property type="entry name" value="Tetracycline Repressor, domain 2"/>
    <property type="match status" value="1"/>
</dbReference>
<protein>
    <recommendedName>
        <fullName evidence="3">HTH tetR-type domain-containing protein</fullName>
    </recommendedName>
</protein>
<keyword evidence="1 2" id="KW-0238">DNA-binding</keyword>
<dbReference type="GO" id="GO:0003677">
    <property type="term" value="F:DNA binding"/>
    <property type="evidence" value="ECO:0007669"/>
    <property type="project" value="UniProtKB-UniRule"/>
</dbReference>
<dbReference type="SUPFAM" id="SSF46689">
    <property type="entry name" value="Homeodomain-like"/>
    <property type="match status" value="1"/>
</dbReference>
<dbReference type="InterPro" id="IPR041479">
    <property type="entry name" value="TetR_CgmR_C"/>
</dbReference>
<evidence type="ECO:0000313" key="5">
    <source>
        <dbReference type="Proteomes" id="UP000051950"/>
    </source>
</evidence>
<gene>
    <name evidence="4" type="ORF">ASU31_13535</name>
</gene>
<evidence type="ECO:0000313" key="4">
    <source>
        <dbReference type="EMBL" id="KRT15378.1"/>
    </source>
</evidence>
<dbReference type="RefSeq" id="WP_057932834.1">
    <property type="nucleotide sequence ID" value="NZ_LMZQ01000009.1"/>
</dbReference>
<dbReference type="AlphaFoldDB" id="A0A0T5VNE0"/>
<dbReference type="InterPro" id="IPR001647">
    <property type="entry name" value="HTH_TetR"/>
</dbReference>
<evidence type="ECO:0000259" key="3">
    <source>
        <dbReference type="PROSITE" id="PS50977"/>
    </source>
</evidence>
<feature type="domain" description="HTH tetR-type" evidence="3">
    <location>
        <begin position="11"/>
        <end position="71"/>
    </location>
</feature>
<keyword evidence="5" id="KW-1185">Reference proteome</keyword>
<feature type="DNA-binding region" description="H-T-H motif" evidence="2">
    <location>
        <begin position="34"/>
        <end position="53"/>
    </location>
</feature>
<name>A0A0T5VNE0_9SPHI</name>
<organism evidence="4 5">
    <name type="scientific">Pedobacter ginsenosidimutans</name>
    <dbReference type="NCBI Taxonomy" id="687842"/>
    <lineage>
        <taxon>Bacteria</taxon>
        <taxon>Pseudomonadati</taxon>
        <taxon>Bacteroidota</taxon>
        <taxon>Sphingobacteriia</taxon>
        <taxon>Sphingobacteriales</taxon>
        <taxon>Sphingobacteriaceae</taxon>
        <taxon>Pedobacter</taxon>
    </lineage>
</organism>
<dbReference type="EMBL" id="LMZQ01000009">
    <property type="protein sequence ID" value="KRT15378.1"/>
    <property type="molecule type" value="Genomic_DNA"/>
</dbReference>
<dbReference type="STRING" id="687842.ASU31_13535"/>
<proteinExistence type="predicted"/>
<dbReference type="InterPro" id="IPR009057">
    <property type="entry name" value="Homeodomain-like_sf"/>
</dbReference>
<accession>A0A0T5VNE0</accession>
<evidence type="ECO:0000256" key="1">
    <source>
        <dbReference type="ARBA" id="ARBA00023125"/>
    </source>
</evidence>
<dbReference type="OrthoDB" id="9798857at2"/>
<dbReference type="Pfam" id="PF17937">
    <property type="entry name" value="TetR_C_28"/>
    <property type="match status" value="1"/>
</dbReference>
<reference evidence="4 5" key="1">
    <citation type="submission" date="2015-11" db="EMBL/GenBank/DDBJ databases">
        <title>Sequence of Pedobacter ginsenosidimutans.</title>
        <authorList>
            <person name="Carson E."/>
            <person name="Keyser V."/>
            <person name="Newman J."/>
            <person name="Miller J."/>
        </authorList>
    </citation>
    <scope>NUCLEOTIDE SEQUENCE [LARGE SCALE GENOMIC DNA]</scope>
    <source>
        <strain evidence="4 5">KACC 14530</strain>
    </source>
</reference>
<dbReference type="PROSITE" id="PS50977">
    <property type="entry name" value="HTH_TETR_2"/>
    <property type="match status" value="1"/>
</dbReference>
<comment type="caution">
    <text evidence="4">The sequence shown here is derived from an EMBL/GenBank/DDBJ whole genome shotgun (WGS) entry which is preliminary data.</text>
</comment>
<evidence type="ECO:0000256" key="2">
    <source>
        <dbReference type="PROSITE-ProRule" id="PRU00335"/>
    </source>
</evidence>
<dbReference type="Pfam" id="PF00440">
    <property type="entry name" value="TetR_N"/>
    <property type="match status" value="1"/>
</dbReference>
<dbReference type="SUPFAM" id="SSF48498">
    <property type="entry name" value="Tetracyclin repressor-like, C-terminal domain"/>
    <property type="match status" value="1"/>
</dbReference>
<sequence>MENPYKRKKEPEVSKQLILAAAAEIGALDWHRVTFQAIADKTGLSKGGIIHHFRNKEDLLKELMNQSLAELTEWIVEEKKSSGKEVGSLAYLRFIINKSNDLFYRRTMKIITQVILINAEYRKGWDEWFSTHIGNGDDGGQGIKHLIVMLVADGLWYSDNLGVYDISDKKKQQILETLIKL</sequence>
<dbReference type="Proteomes" id="UP000051950">
    <property type="component" value="Unassembled WGS sequence"/>
</dbReference>